<proteinExistence type="predicted"/>
<evidence type="ECO:0000313" key="2">
    <source>
        <dbReference type="Proteomes" id="UP001066276"/>
    </source>
</evidence>
<reference evidence="1" key="1">
    <citation type="journal article" date="2022" name="bioRxiv">
        <title>Sequencing and chromosome-scale assembly of the giantPleurodeles waltlgenome.</title>
        <authorList>
            <person name="Brown T."/>
            <person name="Elewa A."/>
            <person name="Iarovenko S."/>
            <person name="Subramanian E."/>
            <person name="Araus A.J."/>
            <person name="Petzold A."/>
            <person name="Susuki M."/>
            <person name="Suzuki K.-i.T."/>
            <person name="Hayashi T."/>
            <person name="Toyoda A."/>
            <person name="Oliveira C."/>
            <person name="Osipova E."/>
            <person name="Leigh N.D."/>
            <person name="Simon A."/>
            <person name="Yun M.H."/>
        </authorList>
    </citation>
    <scope>NUCLEOTIDE SEQUENCE</scope>
    <source>
        <strain evidence="1">20211129_DDA</strain>
        <tissue evidence="1">Liver</tissue>
    </source>
</reference>
<dbReference type="Proteomes" id="UP001066276">
    <property type="component" value="Chromosome 12"/>
</dbReference>
<organism evidence="1 2">
    <name type="scientific">Pleurodeles waltl</name>
    <name type="common">Iberian ribbed newt</name>
    <dbReference type="NCBI Taxonomy" id="8319"/>
    <lineage>
        <taxon>Eukaryota</taxon>
        <taxon>Metazoa</taxon>
        <taxon>Chordata</taxon>
        <taxon>Craniata</taxon>
        <taxon>Vertebrata</taxon>
        <taxon>Euteleostomi</taxon>
        <taxon>Amphibia</taxon>
        <taxon>Batrachia</taxon>
        <taxon>Caudata</taxon>
        <taxon>Salamandroidea</taxon>
        <taxon>Salamandridae</taxon>
        <taxon>Pleurodelinae</taxon>
        <taxon>Pleurodeles</taxon>
    </lineage>
</organism>
<gene>
    <name evidence="1" type="ORF">NDU88_005254</name>
</gene>
<comment type="caution">
    <text evidence="1">The sequence shown here is derived from an EMBL/GenBank/DDBJ whole genome shotgun (WGS) entry which is preliminary data.</text>
</comment>
<name>A0AAV7L078_PLEWA</name>
<evidence type="ECO:0000313" key="1">
    <source>
        <dbReference type="EMBL" id="KAJ1085121.1"/>
    </source>
</evidence>
<dbReference type="AlphaFoldDB" id="A0AAV7L078"/>
<dbReference type="EMBL" id="JANPWB010000016">
    <property type="protein sequence ID" value="KAJ1085121.1"/>
    <property type="molecule type" value="Genomic_DNA"/>
</dbReference>
<sequence>MGGTERPSALEEKLDAVLLAIDNTRTSLESKIDMVSLDLSLLHADHRKLADRVTLVERDTQALLFRTQSLETSLKELAGRV</sequence>
<keyword evidence="2" id="KW-1185">Reference proteome</keyword>
<accession>A0AAV7L078</accession>
<protein>
    <submittedName>
        <fullName evidence="1">Uncharacterized protein</fullName>
    </submittedName>
</protein>